<reference evidence="1 2" key="1">
    <citation type="journal article" date="2024" name="Plant J.">
        <title>Genome sequences and population genomics reveal climatic adaptation and genomic divergence between two closely related sweetgum species.</title>
        <authorList>
            <person name="Xu W.Q."/>
            <person name="Ren C.Q."/>
            <person name="Zhang X.Y."/>
            <person name="Comes H.P."/>
            <person name="Liu X.H."/>
            <person name="Li Y.G."/>
            <person name="Kettle C.J."/>
            <person name="Jalonen R."/>
            <person name="Gaisberger H."/>
            <person name="Ma Y.Z."/>
            <person name="Qiu Y.X."/>
        </authorList>
    </citation>
    <scope>NUCLEOTIDE SEQUENCE [LARGE SCALE GENOMIC DNA]</scope>
    <source>
        <strain evidence="1">Hangzhou</strain>
    </source>
</reference>
<organism evidence="1 2">
    <name type="scientific">Liquidambar formosana</name>
    <name type="common">Formosan gum</name>
    <dbReference type="NCBI Taxonomy" id="63359"/>
    <lineage>
        <taxon>Eukaryota</taxon>
        <taxon>Viridiplantae</taxon>
        <taxon>Streptophyta</taxon>
        <taxon>Embryophyta</taxon>
        <taxon>Tracheophyta</taxon>
        <taxon>Spermatophyta</taxon>
        <taxon>Magnoliopsida</taxon>
        <taxon>eudicotyledons</taxon>
        <taxon>Gunneridae</taxon>
        <taxon>Pentapetalae</taxon>
        <taxon>Saxifragales</taxon>
        <taxon>Altingiaceae</taxon>
        <taxon>Liquidambar</taxon>
    </lineage>
</organism>
<accession>A0AAP0SC42</accession>
<dbReference type="PANTHER" id="PTHR35770">
    <property type="entry name" value="U2 SMALL NUCLEAR RIBONUCLEOPROTEIN AUXILIARY FACTOR-LIKE PROTEIN"/>
    <property type="match status" value="1"/>
</dbReference>
<gene>
    <name evidence="1" type="ORF">L1049_019765</name>
</gene>
<evidence type="ECO:0000313" key="1">
    <source>
        <dbReference type="EMBL" id="KAK9291815.1"/>
    </source>
</evidence>
<dbReference type="EMBL" id="JBBPBK010000001">
    <property type="protein sequence ID" value="KAK9291815.1"/>
    <property type="molecule type" value="Genomic_DNA"/>
</dbReference>
<dbReference type="PANTHER" id="PTHR35770:SF1">
    <property type="entry name" value="U2 SMALL NUCLEAR RIBONUCLEOPROTEIN AUXILIARY FACTOR-LIKE PROTEIN"/>
    <property type="match status" value="1"/>
</dbReference>
<sequence length="193" mass="21258">MRDNIGVGGSWSEFVDYVIASIKSEDVKLDLKGQSISDGVAYAKLVAQKLKGMPLISISLVKLVDSAASEAIANLSLELFKAFKSMQSLFVKEQEYSYQLTKVMSADQDKNESIQSQLELYSKRQKVHKTNVSYKADASVPSMSSAILSSNGLQNSPDKAVTRDKLTNRVVPAYRRAKVRGAVLQDTEDDKDN</sequence>
<protein>
    <submittedName>
        <fullName evidence="1">Uncharacterized protein</fullName>
    </submittedName>
</protein>
<dbReference type="Proteomes" id="UP001415857">
    <property type="component" value="Unassembled WGS sequence"/>
</dbReference>
<comment type="caution">
    <text evidence="1">The sequence shown here is derived from an EMBL/GenBank/DDBJ whole genome shotgun (WGS) entry which is preliminary data.</text>
</comment>
<dbReference type="AlphaFoldDB" id="A0AAP0SC42"/>
<proteinExistence type="predicted"/>
<evidence type="ECO:0000313" key="2">
    <source>
        <dbReference type="Proteomes" id="UP001415857"/>
    </source>
</evidence>
<name>A0AAP0SC42_LIQFO</name>
<keyword evidence="2" id="KW-1185">Reference proteome</keyword>